<evidence type="ECO:0000313" key="3">
    <source>
        <dbReference type="EMBL" id="MFH4974860.1"/>
    </source>
</evidence>
<comment type="caution">
    <text evidence="3">The sequence shown here is derived from an EMBL/GenBank/DDBJ whole genome shotgun (WGS) entry which is preliminary data.</text>
</comment>
<feature type="coiled-coil region" evidence="1">
    <location>
        <begin position="298"/>
        <end position="332"/>
    </location>
</feature>
<organism evidence="3 4">
    <name type="scientific">Gnathostoma spinigerum</name>
    <dbReference type="NCBI Taxonomy" id="75299"/>
    <lineage>
        <taxon>Eukaryota</taxon>
        <taxon>Metazoa</taxon>
        <taxon>Ecdysozoa</taxon>
        <taxon>Nematoda</taxon>
        <taxon>Chromadorea</taxon>
        <taxon>Rhabditida</taxon>
        <taxon>Spirurina</taxon>
        <taxon>Gnathostomatomorpha</taxon>
        <taxon>Gnathostomatoidea</taxon>
        <taxon>Gnathostomatidae</taxon>
        <taxon>Gnathostoma</taxon>
    </lineage>
</organism>
<dbReference type="AlphaFoldDB" id="A0ABD6E5H0"/>
<keyword evidence="1" id="KW-0175">Coiled coil</keyword>
<sequence length="480" mass="54156">MMKSRWNGCFFGSDCRQAIISSVHSSNTNSKKGDSECDVSGKLSKPTKEMPEGRNQIDGNLRNKKTDDRRTLTARFFNGDSKKSSANKNAPVEVAKLEGRLTSEGNSTQIKTVPRSAFDILLDARRRSNVHSYSKIQNEINRKKALTRSATANPSTARTTVSTVPSSSILLKTSQEVLTRRKTEDFSSLLERSATDKYRRDSAPNNNYTLDERLGKPSNALLAIEDVDKNEINRSSSSKVDMVRAEDEANQKRVTLNAVSNSGPSTIMQREVIYDQRNAHTTRSASQPIIKFDALEAANELSLELRASREVNKDLLEKLAKSEREVHDLKIQLQLQEPTIEARIASRMADFVTNVKLKELSKERNVKESIDTSERRQVADNDGSTTKTVEDWLNEIEGTGLEPLSPETIRLNCERMMSYVKEHGCRTSNGNAEMITSKVNMCSIIVLLLEWSHRSIIHRKLQERSAVLCKLKTCRYQYYN</sequence>
<feature type="region of interest" description="Disordered" evidence="2">
    <location>
        <begin position="24"/>
        <end position="67"/>
    </location>
</feature>
<evidence type="ECO:0000256" key="2">
    <source>
        <dbReference type="SAM" id="MobiDB-lite"/>
    </source>
</evidence>
<name>A0ABD6E5H0_9BILA</name>
<protein>
    <submittedName>
        <fullName evidence="3">Uncharacterized protein</fullName>
    </submittedName>
</protein>
<gene>
    <name evidence="3" type="ORF">AB6A40_001569</name>
</gene>
<reference evidence="3 4" key="1">
    <citation type="submission" date="2024-08" db="EMBL/GenBank/DDBJ databases">
        <title>Gnathostoma spinigerum genome.</title>
        <authorList>
            <person name="Gonzalez-Bertolin B."/>
            <person name="Monzon S."/>
            <person name="Zaballos A."/>
            <person name="Jimenez P."/>
            <person name="Dekumyoy P."/>
            <person name="Varona S."/>
            <person name="Cuesta I."/>
            <person name="Sumanam S."/>
            <person name="Adisakwattana P."/>
            <person name="Gasser R.B."/>
            <person name="Hernandez-Gonzalez A."/>
            <person name="Young N.D."/>
            <person name="Perteguer M.J."/>
        </authorList>
    </citation>
    <scope>NUCLEOTIDE SEQUENCE [LARGE SCALE GENOMIC DNA]</scope>
    <source>
        <strain evidence="3">AL3</strain>
        <tissue evidence="3">Liver</tissue>
    </source>
</reference>
<keyword evidence="4" id="KW-1185">Reference proteome</keyword>
<evidence type="ECO:0000313" key="4">
    <source>
        <dbReference type="Proteomes" id="UP001608902"/>
    </source>
</evidence>
<dbReference type="Proteomes" id="UP001608902">
    <property type="component" value="Unassembled WGS sequence"/>
</dbReference>
<accession>A0ABD6E5H0</accession>
<proteinExistence type="predicted"/>
<evidence type="ECO:0000256" key="1">
    <source>
        <dbReference type="SAM" id="Coils"/>
    </source>
</evidence>
<dbReference type="EMBL" id="JBGFUD010000597">
    <property type="protein sequence ID" value="MFH4974860.1"/>
    <property type="molecule type" value="Genomic_DNA"/>
</dbReference>